<organism evidence="2 3">
    <name type="scientific">Vitrella brassicaformis (strain CCMP3155)</name>
    <dbReference type="NCBI Taxonomy" id="1169540"/>
    <lineage>
        <taxon>Eukaryota</taxon>
        <taxon>Sar</taxon>
        <taxon>Alveolata</taxon>
        <taxon>Colpodellida</taxon>
        <taxon>Vitrellaceae</taxon>
        <taxon>Vitrella</taxon>
    </lineage>
</organism>
<protein>
    <submittedName>
        <fullName evidence="2">Uncharacterized protein</fullName>
    </submittedName>
</protein>
<dbReference type="InterPro" id="IPR036365">
    <property type="entry name" value="PGBD-like_sf"/>
</dbReference>
<dbReference type="OrthoDB" id="409957at2759"/>
<evidence type="ECO:0000313" key="3">
    <source>
        <dbReference type="Proteomes" id="UP000041254"/>
    </source>
</evidence>
<feature type="region of interest" description="Disordered" evidence="1">
    <location>
        <begin position="263"/>
        <end position="285"/>
    </location>
</feature>
<name>A0A0G4EF65_VITBC</name>
<dbReference type="CDD" id="cd22968">
    <property type="entry name" value="DD_EFCAB5"/>
    <property type="match status" value="1"/>
</dbReference>
<accession>A0A0G4EF65</accession>
<keyword evidence="3" id="KW-1185">Reference proteome</keyword>
<dbReference type="VEuPathDB" id="CryptoDB:Vbra_4885"/>
<dbReference type="SUPFAM" id="SSF47090">
    <property type="entry name" value="PGBD-like"/>
    <property type="match status" value="1"/>
</dbReference>
<proteinExistence type="predicted"/>
<gene>
    <name evidence="2" type="ORF">Vbra_4885</name>
</gene>
<dbReference type="InParanoid" id="A0A0G4EF65"/>
<dbReference type="Proteomes" id="UP000041254">
    <property type="component" value="Unassembled WGS sequence"/>
</dbReference>
<evidence type="ECO:0000256" key="1">
    <source>
        <dbReference type="SAM" id="MobiDB-lite"/>
    </source>
</evidence>
<reference evidence="2 3" key="1">
    <citation type="submission" date="2014-11" db="EMBL/GenBank/DDBJ databases">
        <authorList>
            <person name="Zhu J."/>
            <person name="Qi W."/>
            <person name="Song R."/>
        </authorList>
    </citation>
    <scope>NUCLEOTIDE SEQUENCE [LARGE SCALE GENOMIC DNA]</scope>
</reference>
<dbReference type="EMBL" id="CDMY01000204">
    <property type="protein sequence ID" value="CEL94042.1"/>
    <property type="molecule type" value="Genomic_DNA"/>
</dbReference>
<sequence>MSTTSAVNPTLLTPLSTRVGDSEDETCRRLWGDHGRYIVQLITARREAHLSDAPELGLMDDDVYISKHLLPLLSQGMEELTQLIEEMMKDEQSLRTDPGVAQRFNPLIWLSQYLMRNHPAYLDLEALDDVQGARPLMATRTAARKRFSKSFAECTEAEKGRRELLRRRPLFEKAFIEETSRACAADFHRDIALPIIAKIDRDCRLQGALRDNLHVDMIQAPEAAPADVSFGAFWEVFGQTIEKYDLIRAADFESGSVILEEEARERKRAEEEGRRREAEAARLQEEKQKRQDDFLLFNSWMEENAALQMILKGQQSLVGVEETEDGGMELMGDHVVVLRQLLTLWGFPPASPDTTGQLSELDPWCEVDVAAVMDFQAAMGMPVDGAVSQVVLQTLTDQSSFQRERLDVLTLDS</sequence>
<evidence type="ECO:0000313" key="2">
    <source>
        <dbReference type="EMBL" id="CEL94042.1"/>
    </source>
</evidence>
<dbReference type="PhylomeDB" id="A0A0G4EF65"/>
<dbReference type="AlphaFoldDB" id="A0A0G4EF65"/>